<dbReference type="WBParaSite" id="PgR090_g026_t03">
    <property type="protein sequence ID" value="PgR090_g026_t03"/>
    <property type="gene ID" value="PgR090_g026"/>
</dbReference>
<dbReference type="PROSITE" id="PS50106">
    <property type="entry name" value="PDZ"/>
    <property type="match status" value="1"/>
</dbReference>
<dbReference type="GO" id="GO:0045211">
    <property type="term" value="C:postsynaptic membrane"/>
    <property type="evidence" value="ECO:0007669"/>
    <property type="project" value="TreeGrafter"/>
</dbReference>
<dbReference type="InterPro" id="IPR055414">
    <property type="entry name" value="LRR_R13L4/SHOC2-like"/>
</dbReference>
<dbReference type="GO" id="GO:0045197">
    <property type="term" value="P:establishment or maintenance of epithelial cell apical/basal polarity"/>
    <property type="evidence" value="ECO:0007669"/>
    <property type="project" value="TreeGrafter"/>
</dbReference>
<dbReference type="GO" id="GO:0098609">
    <property type="term" value="P:cell-cell adhesion"/>
    <property type="evidence" value="ECO:0007669"/>
    <property type="project" value="TreeGrafter"/>
</dbReference>
<dbReference type="Gene3D" id="3.80.10.10">
    <property type="entry name" value="Ribonuclease Inhibitor"/>
    <property type="match status" value="4"/>
</dbReference>
<feature type="compositionally biased region" description="Polar residues" evidence="3">
    <location>
        <begin position="488"/>
        <end position="500"/>
    </location>
</feature>
<dbReference type="WBParaSite" id="PgR090_g026_t01">
    <property type="protein sequence ID" value="PgR090_g026_t01"/>
    <property type="gene ID" value="PgR090_g026"/>
</dbReference>
<dbReference type="Pfam" id="PF23598">
    <property type="entry name" value="LRR_14"/>
    <property type="match status" value="1"/>
</dbReference>
<evidence type="ECO:0000313" key="5">
    <source>
        <dbReference type="Proteomes" id="UP000887569"/>
    </source>
</evidence>
<feature type="domain" description="PDZ" evidence="4">
    <location>
        <begin position="562"/>
        <end position="637"/>
    </location>
</feature>
<dbReference type="AlphaFoldDB" id="A0A915C556"/>
<dbReference type="InterPro" id="IPR036034">
    <property type="entry name" value="PDZ_sf"/>
</dbReference>
<keyword evidence="1" id="KW-0433">Leucine-rich repeat</keyword>
<feature type="region of interest" description="Disordered" evidence="3">
    <location>
        <begin position="441"/>
        <end position="528"/>
    </location>
</feature>
<keyword evidence="5" id="KW-1185">Reference proteome</keyword>
<dbReference type="InterPro" id="IPR001611">
    <property type="entry name" value="Leu-rich_rpt"/>
</dbReference>
<dbReference type="GO" id="GO:0016323">
    <property type="term" value="C:basolateral plasma membrane"/>
    <property type="evidence" value="ECO:0007669"/>
    <property type="project" value="TreeGrafter"/>
</dbReference>
<dbReference type="SUPFAM" id="SSF50156">
    <property type="entry name" value="PDZ domain-like"/>
    <property type="match status" value="1"/>
</dbReference>
<dbReference type="GO" id="GO:0014069">
    <property type="term" value="C:postsynaptic density"/>
    <property type="evidence" value="ECO:0007669"/>
    <property type="project" value="TreeGrafter"/>
</dbReference>
<dbReference type="Proteomes" id="UP000887569">
    <property type="component" value="Unplaced"/>
</dbReference>
<keyword evidence="2" id="KW-0677">Repeat</keyword>
<dbReference type="PROSITE" id="PS51450">
    <property type="entry name" value="LRR"/>
    <property type="match status" value="2"/>
</dbReference>
<dbReference type="InterPro" id="IPR003591">
    <property type="entry name" value="Leu-rich_rpt_typical-subtyp"/>
</dbReference>
<dbReference type="GO" id="GO:0098887">
    <property type="term" value="P:neurotransmitter receptor transport, endosome to postsynaptic membrane"/>
    <property type="evidence" value="ECO:0007669"/>
    <property type="project" value="TreeGrafter"/>
</dbReference>
<dbReference type="Pfam" id="PF13855">
    <property type="entry name" value="LRR_8"/>
    <property type="match status" value="1"/>
</dbReference>
<feature type="compositionally biased region" description="Polar residues" evidence="3">
    <location>
        <begin position="512"/>
        <end position="528"/>
    </location>
</feature>
<dbReference type="SMART" id="SM00364">
    <property type="entry name" value="LRR_BAC"/>
    <property type="match status" value="10"/>
</dbReference>
<sequence length="1124" mass="122350">MPIFSCVPFTCSGRVDVIEKRQCNLHELPAEVERSASCLEELYLDCNQICEIPEGLCRCKKLRSLSLGQNKILRVPPAIGSLAALEELRLEDNELSDLPEELVKCSNLKILDLRLNLLTRLPDVVTRLSSLTHLSLFETSLTQLPADIDQLQNLRSLDVRENQLRTLPPAICQLKLLRELDLGRNELSHLPLNMGSLEVLEDLYVDHNVLSAVPDSLTSCGHLQTLDVSQNDLTALPKEIGDLEQLSELSIAENRIAALPNSIGRLKNLVTLKADSNALTELVPTIGECSSLSELYLFNNQLTTLPATIGGLKELSVLSVDENQLEEIPSAIGGCCKLSILTLRGNRLRELPLEVGRLANLRVLDLCDNILAFLPFTVNVLFNLRALWLSVDQTSPLVPFESAQDPVTRVKVLTTYLLPQGKCQEEAGLVHSRRVGTGVSVRFGSEEGASDDDESVGHFERKGTPHPRTRSRAVTPRRQSIDGHFIPHSNSNANSDSTFSLRRKSAGDVPNSDGSIFQRSSQVGSENSACGHKALHSEAEEVNGVKIPKSIMRNVSSTAKCHITIVRDAINGFGLSLAGGRDSEPFKENDTGLFISGVVDRGPSEAAGLFVGDKILSVNGVSVVDEPHHVVAEMMQKEDELELLVERDAIASTSYSGCHEEKTKPTQQNGEGRDPITSEEMISTAIEPDLNGSLGFEVEVGDGHVVASVVALNDPGKKTRIQTDETTISGARLYLANSLIADENANEACVVVERQQPSKLEERNAVVSLSQSSLPSTISETPTEGAFTTDTQTEVSLVVDVAEGSDSSAAVAPLATPYAEHTTEDCGFTERLARDQPMETPLSSASLQTGVAVKCATPTHPTPERESPNRVGPPVAPKPKISLNGCEFNASISSKKQQPQSSVSEPEKMTLLSKIRKFESAAQIPHCDPNPNTQQLPPKKPLVSEDDVRKMKEEENKKLAAVTASFPIAIEEYIDDDLSFEHILNNNAIPSCIPRLVRTKNAERRLMAAAKQAMGTDESSNTSDIAETTLSELQKRQMWRQARYKSLEKDTAEAERMMQQVREISNRFGSIAEDGNLLGNVHSTPDESTLNSGGDGDEVCATVLSDDGSELLLKTNIPSMRIST</sequence>
<dbReference type="WBParaSite" id="PgR090_g026_t02">
    <property type="protein sequence ID" value="PgR090_g026_t02"/>
    <property type="gene ID" value="PgR090_g026"/>
</dbReference>
<evidence type="ECO:0000256" key="3">
    <source>
        <dbReference type="SAM" id="MobiDB-lite"/>
    </source>
</evidence>
<dbReference type="SUPFAM" id="SSF52047">
    <property type="entry name" value="RNI-like"/>
    <property type="match status" value="1"/>
</dbReference>
<dbReference type="GO" id="GO:0005912">
    <property type="term" value="C:adherens junction"/>
    <property type="evidence" value="ECO:0007669"/>
    <property type="project" value="TreeGrafter"/>
</dbReference>
<evidence type="ECO:0000256" key="2">
    <source>
        <dbReference type="ARBA" id="ARBA00022737"/>
    </source>
</evidence>
<dbReference type="SMART" id="SM00228">
    <property type="entry name" value="PDZ"/>
    <property type="match status" value="1"/>
</dbReference>
<organism evidence="5 6">
    <name type="scientific">Parascaris univalens</name>
    <name type="common">Nematode worm</name>
    <dbReference type="NCBI Taxonomy" id="6257"/>
    <lineage>
        <taxon>Eukaryota</taxon>
        <taxon>Metazoa</taxon>
        <taxon>Ecdysozoa</taxon>
        <taxon>Nematoda</taxon>
        <taxon>Chromadorea</taxon>
        <taxon>Rhabditida</taxon>
        <taxon>Spirurina</taxon>
        <taxon>Ascaridomorpha</taxon>
        <taxon>Ascaridoidea</taxon>
        <taxon>Ascarididae</taxon>
        <taxon>Parascaris</taxon>
    </lineage>
</organism>
<dbReference type="Gene3D" id="2.30.42.10">
    <property type="match status" value="1"/>
</dbReference>
<dbReference type="InterPro" id="IPR050614">
    <property type="entry name" value="Synaptic_Scaffolding_LAP-MAGUK"/>
</dbReference>
<dbReference type="InterPro" id="IPR032675">
    <property type="entry name" value="LRR_dom_sf"/>
</dbReference>
<evidence type="ECO:0000259" key="4">
    <source>
        <dbReference type="PROSITE" id="PS50106"/>
    </source>
</evidence>
<reference evidence="6 7" key="1">
    <citation type="submission" date="2022-11" db="UniProtKB">
        <authorList>
            <consortium name="WormBaseParasite"/>
        </authorList>
    </citation>
    <scope>IDENTIFICATION</scope>
</reference>
<dbReference type="PANTHER" id="PTHR23119">
    <property type="entry name" value="DISCS LARGE"/>
    <property type="match status" value="1"/>
</dbReference>
<dbReference type="GO" id="GO:0043113">
    <property type="term" value="P:receptor clustering"/>
    <property type="evidence" value="ECO:0007669"/>
    <property type="project" value="TreeGrafter"/>
</dbReference>
<feature type="region of interest" description="Disordered" evidence="3">
    <location>
        <begin position="654"/>
        <end position="675"/>
    </location>
</feature>
<dbReference type="InterPro" id="IPR001478">
    <property type="entry name" value="PDZ"/>
</dbReference>
<evidence type="ECO:0000256" key="1">
    <source>
        <dbReference type="ARBA" id="ARBA00022614"/>
    </source>
</evidence>
<dbReference type="PANTHER" id="PTHR23119:SF44">
    <property type="entry name" value="PROTEIN LAP4"/>
    <property type="match status" value="1"/>
</dbReference>
<evidence type="ECO:0000313" key="6">
    <source>
        <dbReference type="WBParaSite" id="PgR090_g026_t01"/>
    </source>
</evidence>
<dbReference type="Pfam" id="PF00595">
    <property type="entry name" value="PDZ"/>
    <property type="match status" value="1"/>
</dbReference>
<dbReference type="SMART" id="SM00369">
    <property type="entry name" value="LRR_TYP"/>
    <property type="match status" value="12"/>
</dbReference>
<dbReference type="GO" id="GO:0019901">
    <property type="term" value="F:protein kinase binding"/>
    <property type="evidence" value="ECO:0007669"/>
    <property type="project" value="TreeGrafter"/>
</dbReference>
<proteinExistence type="predicted"/>
<protein>
    <submittedName>
        <fullName evidence="6 7">PDZ domain-containing protein</fullName>
    </submittedName>
</protein>
<name>A0A915C556_PARUN</name>
<evidence type="ECO:0000313" key="7">
    <source>
        <dbReference type="WBParaSite" id="PgR090_g026_t02"/>
    </source>
</evidence>
<accession>A0A915C556</accession>
<dbReference type="GO" id="GO:0098968">
    <property type="term" value="P:neurotransmitter receptor transport postsynaptic membrane to endosome"/>
    <property type="evidence" value="ECO:0007669"/>
    <property type="project" value="TreeGrafter"/>
</dbReference>